<protein>
    <recommendedName>
        <fullName evidence="5">Glutamine amidotransferase type-2 domain-containing protein</fullName>
    </recommendedName>
</protein>
<dbReference type="OrthoDB" id="10252281at2759"/>
<dbReference type="AlphaFoldDB" id="A0A0D2X2K3"/>
<evidence type="ECO:0000256" key="4">
    <source>
        <dbReference type="SAM" id="MobiDB-lite"/>
    </source>
</evidence>
<dbReference type="GO" id="GO:0006529">
    <property type="term" value="P:asparagine biosynthetic process"/>
    <property type="evidence" value="ECO:0007669"/>
    <property type="project" value="UniProtKB-KW"/>
</dbReference>
<evidence type="ECO:0000256" key="1">
    <source>
        <dbReference type="ARBA" id="ARBA00022605"/>
    </source>
</evidence>
<keyword evidence="2" id="KW-0061">Asparagine biosynthesis</keyword>
<feature type="domain" description="Glutamine amidotransferase type-2" evidence="5">
    <location>
        <begin position="2"/>
        <end position="213"/>
    </location>
</feature>
<dbReference type="InterPro" id="IPR014729">
    <property type="entry name" value="Rossmann-like_a/b/a_fold"/>
</dbReference>
<keyword evidence="3" id="KW-0315">Glutamine amidotransferase</keyword>
<dbReference type="Gene3D" id="3.60.20.10">
    <property type="entry name" value="Glutamine Phosphoribosylpyrophosphate, subunit 1, domain 1"/>
    <property type="match status" value="1"/>
</dbReference>
<dbReference type="Proteomes" id="UP000008743">
    <property type="component" value="Unassembled WGS sequence"/>
</dbReference>
<name>A0A0D2X2K3_CAPO3</name>
<dbReference type="PANTHER" id="PTHR45937:SF1">
    <property type="entry name" value="ASPARAGINE SYNTHETASE DOMAIN-CONTAINING PROTEIN 1"/>
    <property type="match status" value="1"/>
</dbReference>
<reference evidence="7" key="1">
    <citation type="submission" date="2011-02" db="EMBL/GenBank/DDBJ databases">
        <title>The Genome Sequence of Capsaspora owczarzaki ATCC 30864.</title>
        <authorList>
            <person name="Russ C."/>
            <person name="Cuomo C."/>
            <person name="Burger G."/>
            <person name="Gray M.W."/>
            <person name="Holland P.W.H."/>
            <person name="King N."/>
            <person name="Lang F.B.F."/>
            <person name="Roger A.J."/>
            <person name="Ruiz-Trillo I."/>
            <person name="Young S.K."/>
            <person name="Zeng Q."/>
            <person name="Gargeya S."/>
            <person name="Alvarado L."/>
            <person name="Berlin A."/>
            <person name="Chapman S.B."/>
            <person name="Chen Z."/>
            <person name="Freedman E."/>
            <person name="Gellesch M."/>
            <person name="Goldberg J."/>
            <person name="Griggs A."/>
            <person name="Gujja S."/>
            <person name="Heilman E."/>
            <person name="Heiman D."/>
            <person name="Howarth C."/>
            <person name="Mehta T."/>
            <person name="Neiman D."/>
            <person name="Pearson M."/>
            <person name="Roberts A."/>
            <person name="Saif S."/>
            <person name="Shea T."/>
            <person name="Shenoy N."/>
            <person name="Sisk P."/>
            <person name="Stolte C."/>
            <person name="Sykes S."/>
            <person name="White J."/>
            <person name="Yandava C."/>
            <person name="Haas B."/>
            <person name="Nusbaum C."/>
            <person name="Birren B."/>
        </authorList>
    </citation>
    <scope>NUCLEOTIDE SEQUENCE</scope>
    <source>
        <strain evidence="7">ATCC 30864</strain>
    </source>
</reference>
<dbReference type="PROSITE" id="PS51278">
    <property type="entry name" value="GATASE_TYPE_2"/>
    <property type="match status" value="1"/>
</dbReference>
<dbReference type="InParanoid" id="A0A0D2X2K3"/>
<evidence type="ECO:0000313" key="6">
    <source>
        <dbReference type="EMBL" id="KJE92709.1"/>
    </source>
</evidence>
<sequence>MCGIALYFAKSDQPPPSVVVELTAALERRGPDSVRTQCVVEHAQPGLDMHVVSTVLHLRGDAVTPQPLMDATSGNVFAWNGEVFGGLEISVHSNDTQIVMDELLNRLAVGDPLSSDAVAEIVAAMFQTTIQGPFAFVFYHNPTRQLFFGRDYFGRRSLLWHGAASTYLDQFMLSSVAGPSTSVSVATASTGNEEEADNSAPSPQDAMAQLSTSFWEEVPARGIYRMQLQTPTWQPQLLASLDRYPLNRVLPTAVQLDTTQPVSNELSKLPFSTAAAQLLLALAEAVRRRVCAVPASHHGIAVLFSGGVDCTVIAALAHVFAPTDCPVDLINVAFENHARASSSSKPPASASSSTSSAGSAAVAAANSDSPTIYNVPDRLSARASLLELRQAITSGTVVEALMSAIRIVPSETIPTALCAAVQCQSHAHHASSITTTTTTTAARFRLIQADIPRAELEAMTPHILSLVQPLGTVMDLSIGAALWFAARGSGRVWTSATEPASPEVVQTDARVLLVGMGADEQLAGYGRHRTKYNVGGWPALVEEVALDVRRISARNLGRDDRCISDHGRESRIPFLDENVVALLSSLPIFTKANMMLSRGLGEKILLRRVALELGLPGAAHLAKRAIQFGSRIARMERGASAKGSDRL</sequence>
<feature type="region of interest" description="Disordered" evidence="4">
    <location>
        <begin position="183"/>
        <end position="204"/>
    </location>
</feature>
<dbReference type="Pfam" id="PF00733">
    <property type="entry name" value="Asn_synthase"/>
    <property type="match status" value="1"/>
</dbReference>
<gene>
    <name evidence="6" type="ORF">CAOG_003623</name>
</gene>
<dbReference type="Gene3D" id="3.40.50.620">
    <property type="entry name" value="HUPs"/>
    <property type="match status" value="1"/>
</dbReference>
<evidence type="ECO:0000259" key="5">
    <source>
        <dbReference type="PROSITE" id="PS51278"/>
    </source>
</evidence>
<dbReference type="CDD" id="cd01991">
    <property type="entry name" value="Asn_synthase_B_C"/>
    <property type="match status" value="1"/>
</dbReference>
<dbReference type="InterPro" id="IPR001962">
    <property type="entry name" value="Asn_synthase"/>
</dbReference>
<evidence type="ECO:0000256" key="2">
    <source>
        <dbReference type="ARBA" id="ARBA00022888"/>
    </source>
</evidence>
<dbReference type="GO" id="GO:0004066">
    <property type="term" value="F:asparagine synthase (glutamine-hydrolyzing) activity"/>
    <property type="evidence" value="ECO:0007669"/>
    <property type="project" value="InterPro"/>
</dbReference>
<organism evidence="6 7">
    <name type="scientific">Capsaspora owczarzaki (strain ATCC 30864)</name>
    <dbReference type="NCBI Taxonomy" id="595528"/>
    <lineage>
        <taxon>Eukaryota</taxon>
        <taxon>Filasterea</taxon>
        <taxon>Capsaspora</taxon>
    </lineage>
</organism>
<dbReference type="RefSeq" id="XP_004363351.1">
    <property type="nucleotide sequence ID" value="XM_004363294.2"/>
</dbReference>
<dbReference type="PhylomeDB" id="A0A0D2X2K3"/>
<dbReference type="SUPFAM" id="SSF52402">
    <property type="entry name" value="Adenine nucleotide alpha hydrolases-like"/>
    <property type="match status" value="2"/>
</dbReference>
<dbReference type="InterPro" id="IPR029055">
    <property type="entry name" value="Ntn_hydrolases_N"/>
</dbReference>
<dbReference type="STRING" id="595528.A0A0D2X2K3"/>
<accession>A0A0D2X2K3</accession>
<dbReference type="EMBL" id="KE346364">
    <property type="protein sequence ID" value="KJE92709.1"/>
    <property type="molecule type" value="Genomic_DNA"/>
</dbReference>
<proteinExistence type="predicted"/>
<keyword evidence="1" id="KW-0028">Amino-acid biosynthesis</keyword>
<keyword evidence="7" id="KW-1185">Reference proteome</keyword>
<dbReference type="InterPro" id="IPR017932">
    <property type="entry name" value="GATase_2_dom"/>
</dbReference>
<evidence type="ECO:0000256" key="3">
    <source>
        <dbReference type="ARBA" id="ARBA00022962"/>
    </source>
</evidence>
<dbReference type="FunCoup" id="A0A0D2X2K3">
    <property type="interactions" value="299"/>
</dbReference>
<dbReference type="eggNOG" id="KOG0573">
    <property type="taxonomic scope" value="Eukaryota"/>
</dbReference>
<dbReference type="InterPro" id="IPR051857">
    <property type="entry name" value="Asn_synthetase_domain"/>
</dbReference>
<evidence type="ECO:0000313" key="7">
    <source>
        <dbReference type="Proteomes" id="UP000008743"/>
    </source>
</evidence>
<dbReference type="SUPFAM" id="SSF56235">
    <property type="entry name" value="N-terminal nucleophile aminohydrolases (Ntn hydrolases)"/>
    <property type="match status" value="1"/>
</dbReference>
<dbReference type="OMA" id="SVYESCP"/>
<dbReference type="PANTHER" id="PTHR45937">
    <property type="entry name" value="ASPARAGINE SYNTHETASE DOMAIN-CONTAINING PROTEIN 1"/>
    <property type="match status" value="1"/>
</dbReference>